<dbReference type="PROSITE" id="PS51338">
    <property type="entry name" value="IMD"/>
    <property type="match status" value="1"/>
</dbReference>
<feature type="domain" description="IMD" evidence="9">
    <location>
        <begin position="1"/>
        <end position="250"/>
    </location>
</feature>
<dbReference type="Ensembl" id="ENSSFOT00015067467.1">
    <property type="protein sequence ID" value="ENSSFOP00015038543.1"/>
    <property type="gene ID" value="ENSSFOG00015004132.2"/>
</dbReference>
<dbReference type="OrthoDB" id="10061327at2759"/>
<keyword evidence="2" id="KW-0963">Cytoplasm</keyword>
<reference evidence="10" key="2">
    <citation type="submission" date="2025-08" db="UniProtKB">
        <authorList>
            <consortium name="Ensembl"/>
        </authorList>
    </citation>
    <scope>IDENTIFICATION</scope>
</reference>
<dbReference type="InterPro" id="IPR003124">
    <property type="entry name" value="WH2_dom"/>
</dbReference>
<evidence type="ECO:0000256" key="6">
    <source>
        <dbReference type="ARBA" id="ARBA00061293"/>
    </source>
</evidence>
<evidence type="ECO:0000256" key="3">
    <source>
        <dbReference type="ARBA" id="ARBA00022553"/>
    </source>
</evidence>
<dbReference type="GO" id="GO:0015629">
    <property type="term" value="C:actin cytoskeleton"/>
    <property type="evidence" value="ECO:0007669"/>
    <property type="project" value="TreeGrafter"/>
</dbReference>
<organism evidence="10 11">
    <name type="scientific">Scleropages formosus</name>
    <name type="common">Asian bonytongue</name>
    <name type="synonym">Osteoglossum formosum</name>
    <dbReference type="NCBI Taxonomy" id="113540"/>
    <lineage>
        <taxon>Eukaryota</taxon>
        <taxon>Metazoa</taxon>
        <taxon>Chordata</taxon>
        <taxon>Craniata</taxon>
        <taxon>Vertebrata</taxon>
        <taxon>Euteleostomi</taxon>
        <taxon>Actinopterygii</taxon>
        <taxon>Neopterygii</taxon>
        <taxon>Teleostei</taxon>
        <taxon>Osteoglossocephala</taxon>
        <taxon>Osteoglossomorpha</taxon>
        <taxon>Osteoglossiformes</taxon>
        <taxon>Osteoglossidae</taxon>
        <taxon>Scleropages</taxon>
    </lineage>
</organism>
<dbReference type="GO" id="GO:0009898">
    <property type="term" value="C:cytoplasmic side of plasma membrane"/>
    <property type="evidence" value="ECO:0007669"/>
    <property type="project" value="TreeGrafter"/>
</dbReference>
<accession>A0A8C9SSZ4</accession>
<dbReference type="RefSeq" id="XP_029101926.1">
    <property type="nucleotide sequence ID" value="XM_029246093.1"/>
</dbReference>
<dbReference type="GO" id="GO:0007009">
    <property type="term" value="P:plasma membrane organization"/>
    <property type="evidence" value="ECO:0007669"/>
    <property type="project" value="InterPro"/>
</dbReference>
<feature type="region of interest" description="Disordered" evidence="7">
    <location>
        <begin position="256"/>
        <end position="407"/>
    </location>
</feature>
<comment type="subcellular location">
    <subcellularLocation>
        <location evidence="1">Cytoplasm</location>
    </subcellularLocation>
</comment>
<dbReference type="FunFam" id="1.20.1270.60:FF:000010">
    <property type="entry name" value="Metastasis suppressor 1, isoform CRA_e"/>
    <property type="match status" value="1"/>
</dbReference>
<keyword evidence="3" id="KW-0597">Phosphoprotein</keyword>
<evidence type="ECO:0000256" key="1">
    <source>
        <dbReference type="ARBA" id="ARBA00004496"/>
    </source>
</evidence>
<dbReference type="PANTHER" id="PTHR15708">
    <property type="entry name" value="ACTIN BUNDLING/MISSING IN METASTASIS-RELATED"/>
    <property type="match status" value="1"/>
</dbReference>
<name>A0A8C9SSZ4_SCLFO</name>
<dbReference type="InterPro" id="IPR013606">
    <property type="entry name" value="I-BAR_dom"/>
</dbReference>
<dbReference type="GO" id="GO:0034334">
    <property type="term" value="P:adherens junction maintenance"/>
    <property type="evidence" value="ECO:0007669"/>
    <property type="project" value="TreeGrafter"/>
</dbReference>
<gene>
    <name evidence="10" type="primary">LOC108940657</name>
</gene>
<evidence type="ECO:0000313" key="11">
    <source>
        <dbReference type="Proteomes" id="UP000694397"/>
    </source>
</evidence>
<feature type="compositionally biased region" description="Polar residues" evidence="7">
    <location>
        <begin position="315"/>
        <end position="335"/>
    </location>
</feature>
<dbReference type="InterPro" id="IPR030127">
    <property type="entry name" value="MTSS1/MTSS2"/>
</dbReference>
<dbReference type="GeneTree" id="ENSGT00950000183156"/>
<comment type="similarity">
    <text evidence="6">Belongs to the MTSS family.</text>
</comment>
<feature type="compositionally biased region" description="Polar residues" evidence="7">
    <location>
        <begin position="593"/>
        <end position="602"/>
    </location>
</feature>
<evidence type="ECO:0000256" key="5">
    <source>
        <dbReference type="ARBA" id="ARBA00023203"/>
    </source>
</evidence>
<feature type="compositionally biased region" description="Low complexity" evidence="7">
    <location>
        <begin position="543"/>
        <end position="558"/>
    </location>
</feature>
<proteinExistence type="inferred from homology"/>
<keyword evidence="4" id="KW-0175">Coiled coil</keyword>
<feature type="compositionally biased region" description="Low complexity" evidence="7">
    <location>
        <begin position="433"/>
        <end position="446"/>
    </location>
</feature>
<dbReference type="SUPFAM" id="SSF103657">
    <property type="entry name" value="BAR/IMD domain-like"/>
    <property type="match status" value="1"/>
</dbReference>
<sequence>MEAVMERECSALGGLFQTIIGDMKSSYPIWEDFINKAGKLQSQLRTTVVAAAAFLDAFQKVADLATSTRGGTRDIGSALTRMCMRHRSIEAKLRQFSMAFLDCLINPLQDQIEEWKKGANTLDKDHAKEYKKARQEIKKKSSDTLKLQKKAKKGRGDIQPQLDCAMQDVNDKYLLLEETEKQAVRKALVEERSRFCTFVSMLRPVVDEEISMLGEITHLQTIADDLKALTMDPHKLPPASEQVILDLKGSDYNWSYQTPPSSPSTTMSRKSSMCSSLNSVNSSDSRSSGSHSHSPSSHYRYRSSTLPQQAPGRLSSISSHDSGFVSQDAYQSKSPSPMPPESAPQDWAKPGPYDQPVANTLRRSKERREAPEQSTAAPPQAGGGATAWDEPQKARSATTPTALMGGDVEAHEELALVLSRGLQLDPQRSSRDSLQGSSGYSTQTTTPCCSEDTIPSQVSDYDYYSVSGEQEVDQQDFDKSSTIPRNSDIGQSYRKMFQAKRPASTAGLPSTGGPVIVTPGVATIRRTPSTKPSVRRGPGAGGPIPIKTPVIPVKTPTVPDLPGGGAEESDEPLSPESPGSGGEGDQVGVLPSASWSGQASTNPPGPLPQPGAPEGDGGALEDVEVLEEPDSVDAQGDNMLLAIRRGVKLKKTTTNDRSAPRIA</sequence>
<dbReference type="GO" id="GO:0032233">
    <property type="term" value="P:positive regulation of actin filament bundle assembly"/>
    <property type="evidence" value="ECO:0007669"/>
    <property type="project" value="TreeGrafter"/>
</dbReference>
<dbReference type="PROSITE" id="PS51082">
    <property type="entry name" value="WH2"/>
    <property type="match status" value="1"/>
</dbReference>
<dbReference type="PANTHER" id="PTHR15708:SF10">
    <property type="entry name" value="PROTEIN MTSS 1"/>
    <property type="match status" value="1"/>
</dbReference>
<dbReference type="GO" id="GO:0005543">
    <property type="term" value="F:phospholipid binding"/>
    <property type="evidence" value="ECO:0007669"/>
    <property type="project" value="TreeGrafter"/>
</dbReference>
<reference evidence="10 11" key="1">
    <citation type="submission" date="2019-04" db="EMBL/GenBank/DDBJ databases">
        <authorList>
            <consortium name="Wellcome Sanger Institute Data Sharing"/>
        </authorList>
    </citation>
    <scope>NUCLEOTIDE SEQUENCE [LARGE SCALE GENOMIC DNA]</scope>
</reference>
<dbReference type="CDD" id="cd22060">
    <property type="entry name" value="WH2_MTSS1"/>
    <property type="match status" value="1"/>
</dbReference>
<evidence type="ECO:0000256" key="4">
    <source>
        <dbReference type="ARBA" id="ARBA00023054"/>
    </source>
</evidence>
<dbReference type="InterPro" id="IPR027267">
    <property type="entry name" value="AH/BAR_dom_sf"/>
</dbReference>
<evidence type="ECO:0000259" key="8">
    <source>
        <dbReference type="PROSITE" id="PS51082"/>
    </source>
</evidence>
<dbReference type="AlphaFoldDB" id="A0A8C9SSZ4"/>
<dbReference type="Gene3D" id="1.20.1270.60">
    <property type="entry name" value="Arfaptin homology (AH) domain/BAR domain"/>
    <property type="match status" value="1"/>
</dbReference>
<dbReference type="GO" id="GO:0005737">
    <property type="term" value="C:cytoplasm"/>
    <property type="evidence" value="ECO:0007669"/>
    <property type="project" value="UniProtKB-SubCell"/>
</dbReference>
<protein>
    <submittedName>
        <fullName evidence="10">MTSS I-BAR domain containing 1</fullName>
    </submittedName>
</protein>
<dbReference type="Pfam" id="PF08397">
    <property type="entry name" value="IMD"/>
    <property type="match status" value="1"/>
</dbReference>
<keyword evidence="5" id="KW-0009">Actin-binding</keyword>
<dbReference type="GeneID" id="108940657"/>
<keyword evidence="11" id="KW-1185">Reference proteome</keyword>
<feature type="compositionally biased region" description="Polar residues" evidence="7">
    <location>
        <begin position="480"/>
        <end position="490"/>
    </location>
</feature>
<feature type="domain" description="WH2" evidence="8">
    <location>
        <begin position="635"/>
        <end position="652"/>
    </location>
</feature>
<evidence type="ECO:0000313" key="10">
    <source>
        <dbReference type="Ensembl" id="ENSSFOP00015038543.1"/>
    </source>
</evidence>
<dbReference type="GO" id="GO:0003779">
    <property type="term" value="F:actin binding"/>
    <property type="evidence" value="ECO:0007669"/>
    <property type="project" value="UniProtKB-KW"/>
</dbReference>
<dbReference type="Proteomes" id="UP000694397">
    <property type="component" value="Chromosome 18"/>
</dbReference>
<reference evidence="10" key="3">
    <citation type="submission" date="2025-09" db="UniProtKB">
        <authorList>
            <consortium name="Ensembl"/>
        </authorList>
    </citation>
    <scope>IDENTIFICATION</scope>
</reference>
<dbReference type="CDD" id="cd07643">
    <property type="entry name" value="I-BAR_IMD_MIM"/>
    <property type="match status" value="1"/>
</dbReference>
<feature type="region of interest" description="Disordered" evidence="7">
    <location>
        <begin position="421"/>
        <end position="623"/>
    </location>
</feature>
<feature type="compositionally biased region" description="Low complexity" evidence="7">
    <location>
        <begin position="256"/>
        <end position="304"/>
    </location>
</feature>
<feature type="compositionally biased region" description="Low complexity" evidence="7">
    <location>
        <begin position="458"/>
        <end position="467"/>
    </location>
</feature>
<evidence type="ECO:0000256" key="7">
    <source>
        <dbReference type="SAM" id="MobiDB-lite"/>
    </source>
</evidence>
<evidence type="ECO:0000256" key="2">
    <source>
        <dbReference type="ARBA" id="ARBA00022490"/>
    </source>
</evidence>
<evidence type="ECO:0000259" key="9">
    <source>
        <dbReference type="PROSITE" id="PS51338"/>
    </source>
</evidence>
<dbReference type="Pfam" id="PF02205">
    <property type="entry name" value="WH2"/>
    <property type="match status" value="1"/>
</dbReference>